<dbReference type="InterPro" id="IPR050365">
    <property type="entry name" value="TIM50"/>
</dbReference>
<reference evidence="17 18" key="1">
    <citation type="journal article" date="2024" name="BMC Genomics">
        <title>De novo assembly and annotation of Popillia japonica's genome with initial clues to its potential as an invasive pest.</title>
        <authorList>
            <person name="Cucini C."/>
            <person name="Boschi S."/>
            <person name="Funari R."/>
            <person name="Cardaioli E."/>
            <person name="Iannotti N."/>
            <person name="Marturano G."/>
            <person name="Paoli F."/>
            <person name="Bruttini M."/>
            <person name="Carapelli A."/>
            <person name="Frati F."/>
            <person name="Nardi F."/>
        </authorList>
    </citation>
    <scope>NUCLEOTIDE SEQUENCE [LARGE SCALE GENOMIC DNA]</scope>
    <source>
        <strain evidence="17">DMR45628</strain>
    </source>
</reference>
<dbReference type="InterPro" id="IPR004274">
    <property type="entry name" value="FCP1_dom"/>
</dbReference>
<evidence type="ECO:0000256" key="2">
    <source>
        <dbReference type="ARBA" id="ARBA00004434"/>
    </source>
</evidence>
<feature type="compositionally biased region" description="Basic and acidic residues" evidence="15">
    <location>
        <begin position="64"/>
        <end position="77"/>
    </location>
</feature>
<feature type="transmembrane region" description="Helical" evidence="14">
    <location>
        <begin position="88"/>
        <end position="109"/>
    </location>
</feature>
<evidence type="ECO:0000256" key="15">
    <source>
        <dbReference type="SAM" id="MobiDB-lite"/>
    </source>
</evidence>
<dbReference type="Pfam" id="PF03031">
    <property type="entry name" value="NIF"/>
    <property type="match status" value="1"/>
</dbReference>
<accession>A0AAW1KR39</accession>
<proteinExistence type="inferred from homology"/>
<evidence type="ECO:0000259" key="16">
    <source>
        <dbReference type="PROSITE" id="PS50969"/>
    </source>
</evidence>
<sequence length="376" mass="43941">MFRFSCRSLNLLNKAIKAGRFTADRKNAAAFIRLPIQFVPVTSYSNDVKDPVKSPLTSLIEKDMVQKQSQDDQDKNDKKKSKEKSWRNMKYTLIIFGVTFGVSGLYLIFELGRPKYDTDGLEIIDEYSGRPWYKQYIQRTLGELDYYGQLLKEPSRQRLLPDIANHPMYHPQYTLILEFTDVIVHPDWTYSTGWRFKKRPGLDYFLENLHGIYEIVVYTAEQGMTVFPIVEAVDPRNLINYKLVRDATLFLNGRHLKDLEKLNRDLSKVIVVDWNGDCTNGHRDNVLRIPRWKGNDDDLTLSQLTLFLLAIANTQIEDVREVLRTYNEYDDPLAAFKERQKQLIELAEAKAEEERNSTANQSPLSRWKLSIFRKNL</sequence>
<dbReference type="PROSITE" id="PS50969">
    <property type="entry name" value="FCP1"/>
    <property type="match status" value="1"/>
</dbReference>
<evidence type="ECO:0000256" key="14">
    <source>
        <dbReference type="RuleBase" id="RU365079"/>
    </source>
</evidence>
<dbReference type="FunFam" id="3.40.50.1000:FF:000019">
    <property type="entry name" value="Mitochondrial import inner membrane translocase subunit TIM50"/>
    <property type="match status" value="1"/>
</dbReference>
<keyword evidence="6" id="KW-0999">Mitochondrion inner membrane</keyword>
<evidence type="ECO:0000313" key="17">
    <source>
        <dbReference type="EMBL" id="KAK9723216.1"/>
    </source>
</evidence>
<evidence type="ECO:0000256" key="9">
    <source>
        <dbReference type="ARBA" id="ARBA00022989"/>
    </source>
</evidence>
<keyword evidence="7 14" id="KW-0653">Protein transport</keyword>
<evidence type="ECO:0000256" key="12">
    <source>
        <dbReference type="ARBA" id="ARBA00023136"/>
    </source>
</evidence>
<evidence type="ECO:0000256" key="5">
    <source>
        <dbReference type="ARBA" id="ARBA00022692"/>
    </source>
</evidence>
<evidence type="ECO:0000256" key="8">
    <source>
        <dbReference type="ARBA" id="ARBA00022946"/>
    </source>
</evidence>
<comment type="caution">
    <text evidence="17">The sequence shown here is derived from an EMBL/GenBank/DDBJ whole genome shotgun (WGS) entry which is preliminary data.</text>
</comment>
<evidence type="ECO:0000256" key="10">
    <source>
        <dbReference type="ARBA" id="ARBA00023010"/>
    </source>
</evidence>
<dbReference type="SUPFAM" id="SSF56784">
    <property type="entry name" value="HAD-like"/>
    <property type="match status" value="1"/>
</dbReference>
<keyword evidence="4 14" id="KW-0813">Transport</keyword>
<dbReference type="GO" id="GO:0015031">
    <property type="term" value="P:protein transport"/>
    <property type="evidence" value="ECO:0007669"/>
    <property type="project" value="UniProtKB-KW"/>
</dbReference>
<protein>
    <recommendedName>
        <fullName evidence="14">Mitochondrial import inner membrane translocase subunit TIM50</fullName>
    </recommendedName>
</protein>
<evidence type="ECO:0000256" key="7">
    <source>
        <dbReference type="ARBA" id="ARBA00022927"/>
    </source>
</evidence>
<dbReference type="Gene3D" id="3.40.50.1000">
    <property type="entry name" value="HAD superfamily/HAD-like"/>
    <property type="match status" value="1"/>
</dbReference>
<keyword evidence="5 14" id="KW-0812">Transmembrane</keyword>
<evidence type="ECO:0000256" key="6">
    <source>
        <dbReference type="ARBA" id="ARBA00022792"/>
    </source>
</evidence>
<comment type="function">
    <text evidence="1 14">Essential component of the TIM23 complex, a complex that mediates the translocation of transit peptide-containing proteins across the mitochondrial inner membrane.</text>
</comment>
<dbReference type="SMART" id="SM00577">
    <property type="entry name" value="CPDc"/>
    <property type="match status" value="1"/>
</dbReference>
<keyword evidence="9 14" id="KW-1133">Transmembrane helix</keyword>
<gene>
    <name evidence="17" type="ORF">QE152_g19295</name>
</gene>
<evidence type="ECO:0000313" key="18">
    <source>
        <dbReference type="Proteomes" id="UP001458880"/>
    </source>
</evidence>
<keyword evidence="12 14" id="KW-0472">Membrane</keyword>
<comment type="subunit">
    <text evidence="13">Component of the TIM23 complex at least composed of Tim23, Tim17 (Tim17a1, Tim17a2 or Tim17b1) and a Tim50.</text>
</comment>
<keyword evidence="10 14" id="KW-0811">Translocation</keyword>
<dbReference type="AlphaFoldDB" id="A0AAW1KR39"/>
<feature type="domain" description="FCP1 homology" evidence="16">
    <location>
        <begin position="168"/>
        <end position="311"/>
    </location>
</feature>
<dbReference type="Proteomes" id="UP001458880">
    <property type="component" value="Unassembled WGS sequence"/>
</dbReference>
<evidence type="ECO:0000256" key="3">
    <source>
        <dbReference type="ARBA" id="ARBA00006344"/>
    </source>
</evidence>
<organism evidence="17 18">
    <name type="scientific">Popillia japonica</name>
    <name type="common">Japanese beetle</name>
    <dbReference type="NCBI Taxonomy" id="7064"/>
    <lineage>
        <taxon>Eukaryota</taxon>
        <taxon>Metazoa</taxon>
        <taxon>Ecdysozoa</taxon>
        <taxon>Arthropoda</taxon>
        <taxon>Hexapoda</taxon>
        <taxon>Insecta</taxon>
        <taxon>Pterygota</taxon>
        <taxon>Neoptera</taxon>
        <taxon>Endopterygota</taxon>
        <taxon>Coleoptera</taxon>
        <taxon>Polyphaga</taxon>
        <taxon>Scarabaeiformia</taxon>
        <taxon>Scarabaeidae</taxon>
        <taxon>Rutelinae</taxon>
        <taxon>Popillia</taxon>
    </lineage>
</organism>
<dbReference type="EMBL" id="JASPKY010000182">
    <property type="protein sequence ID" value="KAK9723216.1"/>
    <property type="molecule type" value="Genomic_DNA"/>
</dbReference>
<evidence type="ECO:0000256" key="1">
    <source>
        <dbReference type="ARBA" id="ARBA00002959"/>
    </source>
</evidence>
<evidence type="ECO:0000256" key="4">
    <source>
        <dbReference type="ARBA" id="ARBA00022448"/>
    </source>
</evidence>
<feature type="region of interest" description="Disordered" evidence="15">
    <location>
        <begin position="64"/>
        <end position="83"/>
    </location>
</feature>
<dbReference type="GO" id="GO:0005744">
    <property type="term" value="C:TIM23 mitochondrial import inner membrane translocase complex"/>
    <property type="evidence" value="ECO:0007669"/>
    <property type="project" value="UniProtKB-UniRule"/>
</dbReference>
<keyword evidence="8 14" id="KW-0809">Transit peptide</keyword>
<evidence type="ECO:0000256" key="13">
    <source>
        <dbReference type="ARBA" id="ARBA00061911"/>
    </source>
</evidence>
<dbReference type="InterPro" id="IPR036412">
    <property type="entry name" value="HAD-like_sf"/>
</dbReference>
<dbReference type="PANTHER" id="PTHR12210">
    <property type="entry name" value="DULLARD PROTEIN PHOSPHATASE"/>
    <property type="match status" value="1"/>
</dbReference>
<dbReference type="InterPro" id="IPR023214">
    <property type="entry name" value="HAD_sf"/>
</dbReference>
<dbReference type="CDD" id="cd07521">
    <property type="entry name" value="HAD_FCP1-like"/>
    <property type="match status" value="1"/>
</dbReference>
<name>A0AAW1KR39_POPJA</name>
<keyword evidence="18" id="KW-1185">Reference proteome</keyword>
<evidence type="ECO:0000256" key="11">
    <source>
        <dbReference type="ARBA" id="ARBA00023128"/>
    </source>
</evidence>
<comment type="subcellular location">
    <subcellularLocation>
        <location evidence="2 14">Mitochondrion inner membrane</location>
        <topology evidence="2 14">Single-pass membrane protein</topology>
    </subcellularLocation>
</comment>
<keyword evidence="11 14" id="KW-0496">Mitochondrion</keyword>
<comment type="similarity">
    <text evidence="3 14">Belongs to the TIM50 family.</text>
</comment>